<keyword evidence="2" id="KW-1185">Reference proteome</keyword>
<gene>
    <name evidence="1" type="ORF">ACFS6H_18815</name>
</gene>
<reference evidence="2" key="1">
    <citation type="journal article" date="2019" name="Int. J. Syst. Evol. Microbiol.">
        <title>The Global Catalogue of Microorganisms (GCM) 10K type strain sequencing project: providing services to taxonomists for standard genome sequencing and annotation.</title>
        <authorList>
            <consortium name="The Broad Institute Genomics Platform"/>
            <consortium name="The Broad Institute Genome Sequencing Center for Infectious Disease"/>
            <person name="Wu L."/>
            <person name="Ma J."/>
        </authorList>
    </citation>
    <scope>NUCLEOTIDE SEQUENCE [LARGE SCALE GENOMIC DNA]</scope>
    <source>
        <strain evidence="2">KCTC 23299</strain>
    </source>
</reference>
<accession>A0ABW6A8R4</accession>
<evidence type="ECO:0000313" key="1">
    <source>
        <dbReference type="EMBL" id="MFD2921779.1"/>
    </source>
</evidence>
<dbReference type="EMBL" id="JBHUOZ010000003">
    <property type="protein sequence ID" value="MFD2921779.1"/>
    <property type="molecule type" value="Genomic_DNA"/>
</dbReference>
<dbReference type="RefSeq" id="WP_386102753.1">
    <property type="nucleotide sequence ID" value="NZ_JBHUOZ010000003.1"/>
</dbReference>
<evidence type="ECO:0008006" key="3">
    <source>
        <dbReference type="Google" id="ProtNLM"/>
    </source>
</evidence>
<organism evidence="1 2">
    <name type="scientific">Terrimonas rubra</name>
    <dbReference type="NCBI Taxonomy" id="1035890"/>
    <lineage>
        <taxon>Bacteria</taxon>
        <taxon>Pseudomonadati</taxon>
        <taxon>Bacteroidota</taxon>
        <taxon>Chitinophagia</taxon>
        <taxon>Chitinophagales</taxon>
        <taxon>Chitinophagaceae</taxon>
        <taxon>Terrimonas</taxon>
    </lineage>
</organism>
<dbReference type="Proteomes" id="UP001597511">
    <property type="component" value="Unassembled WGS sequence"/>
</dbReference>
<proteinExistence type="predicted"/>
<sequence length="158" mass="17794">MISILLVGASNAGKSSTIQNVCKKLNPQKVFQLWPDPKNHTNSKIEPSSTDAIFNNTFIIEVAGKLILVCAGAPTEQNIRITILIEICITLKIDIFFALVAMRSFEKREGFDTPAELRLKSNIILEERIHRIQGDNFMETPEWNTRINGIVKLIEESL</sequence>
<evidence type="ECO:0000313" key="2">
    <source>
        <dbReference type="Proteomes" id="UP001597511"/>
    </source>
</evidence>
<name>A0ABW6A8R4_9BACT</name>
<protein>
    <recommendedName>
        <fullName evidence="3">G domain-containing protein</fullName>
    </recommendedName>
</protein>
<comment type="caution">
    <text evidence="1">The sequence shown here is derived from an EMBL/GenBank/DDBJ whole genome shotgun (WGS) entry which is preliminary data.</text>
</comment>